<sequence length="450" mass="49355">MITDILIILFLILLNGVFAMSELALVSAKRMRLEKSAAEGSRGARTALELADEPSHFLSTVQVGITLISIFNGAFGEASLVAHLTPQFKEMPFLAPYAYQASLGLVVVCITVASIILGELVPKRIAMQYPEAMATLIAPPLRLLSVVMSPFVKLLALATEAIVRLFGMGHHKEEAPTEEDITGMIRESTDAGVFEKTEYDIVSRALRLDDKHLKSLMTPRVDLTLVDLDIPREDNLARIAGSRYSRMPVCRGDRSRIIGFVHCRDLLAQAVRARSIDAIDIEAAVQEILYVPETISAMALLELFKKNKAEIALIVDEYGDIHGMVTLTDVMSALVGDVSVIGEEGENDAVQREDGSWLLDGGVALERFRDILATDLRFPDESAGAYHTLAGFMMYQLGSIPKIAETAHWGEYCFEVMDMDGNRIDQLLVTHVPPAHATADNGRDQDENAS</sequence>
<protein>
    <submittedName>
        <fullName evidence="13">Hemolysin family protein</fullName>
    </submittedName>
</protein>
<dbReference type="Pfam" id="PF03471">
    <property type="entry name" value="CorC_HlyC"/>
    <property type="match status" value="1"/>
</dbReference>
<reference evidence="14" key="1">
    <citation type="journal article" date="2019" name="Int. J. Syst. Evol. Microbiol.">
        <title>The Global Catalogue of Microorganisms (GCM) 10K type strain sequencing project: providing services to taxonomists for standard genome sequencing and annotation.</title>
        <authorList>
            <consortium name="The Broad Institute Genomics Platform"/>
            <consortium name="The Broad Institute Genome Sequencing Center for Infectious Disease"/>
            <person name="Wu L."/>
            <person name="Ma J."/>
        </authorList>
    </citation>
    <scope>NUCLEOTIDE SEQUENCE [LARGE SCALE GENOMIC DNA]</scope>
    <source>
        <strain evidence="14">CCUG 43111</strain>
    </source>
</reference>
<feature type="transmembrane region" description="Helical" evidence="10">
    <location>
        <begin position="6"/>
        <end position="26"/>
    </location>
</feature>
<dbReference type="SUPFAM" id="SSF54631">
    <property type="entry name" value="CBS-domain pair"/>
    <property type="match status" value="1"/>
</dbReference>
<evidence type="ECO:0000256" key="8">
    <source>
        <dbReference type="PROSITE-ProRule" id="PRU00703"/>
    </source>
</evidence>
<dbReference type="SUPFAM" id="SSF56176">
    <property type="entry name" value="FAD-binding/transporter-associated domain-like"/>
    <property type="match status" value="1"/>
</dbReference>
<dbReference type="PROSITE" id="PS51846">
    <property type="entry name" value="CNNM"/>
    <property type="match status" value="1"/>
</dbReference>
<dbReference type="EMBL" id="JBHSMR010000013">
    <property type="protein sequence ID" value="MFC5478539.1"/>
    <property type="molecule type" value="Genomic_DNA"/>
</dbReference>
<dbReference type="Pfam" id="PF01595">
    <property type="entry name" value="CNNM"/>
    <property type="match status" value="1"/>
</dbReference>
<dbReference type="PANTHER" id="PTHR43099">
    <property type="entry name" value="UPF0053 PROTEIN YRKA"/>
    <property type="match status" value="1"/>
</dbReference>
<dbReference type="RefSeq" id="WP_379754416.1">
    <property type="nucleotide sequence ID" value="NZ_JBHSMR010000013.1"/>
</dbReference>
<evidence type="ECO:0000256" key="9">
    <source>
        <dbReference type="PROSITE-ProRule" id="PRU01193"/>
    </source>
</evidence>
<keyword evidence="5 9" id="KW-1133">Transmembrane helix</keyword>
<feature type="transmembrane region" description="Helical" evidence="10">
    <location>
        <begin position="141"/>
        <end position="163"/>
    </location>
</feature>
<dbReference type="CDD" id="cd04590">
    <property type="entry name" value="CBS_pair_CorC_HlyC_assoc"/>
    <property type="match status" value="1"/>
</dbReference>
<evidence type="ECO:0000256" key="5">
    <source>
        <dbReference type="ARBA" id="ARBA00022989"/>
    </source>
</evidence>
<keyword evidence="2" id="KW-1003">Cell membrane</keyword>
<evidence type="ECO:0000259" key="12">
    <source>
        <dbReference type="PROSITE" id="PS51846"/>
    </source>
</evidence>
<dbReference type="PANTHER" id="PTHR43099:SF5">
    <property type="entry name" value="HLYC_CORC FAMILY TRANSPORTER"/>
    <property type="match status" value="1"/>
</dbReference>
<feature type="domain" description="CNNM transmembrane" evidence="12">
    <location>
        <begin position="1"/>
        <end position="198"/>
    </location>
</feature>
<dbReference type="InterPro" id="IPR005170">
    <property type="entry name" value="Transptr-assoc_dom"/>
</dbReference>
<comment type="caution">
    <text evidence="13">The sequence shown here is derived from an EMBL/GenBank/DDBJ whole genome shotgun (WGS) entry which is preliminary data.</text>
</comment>
<dbReference type="InterPro" id="IPR044751">
    <property type="entry name" value="Ion_transp-like_CBS"/>
</dbReference>
<organism evidence="13 14">
    <name type="scientific">Massilia suwonensis</name>
    <dbReference type="NCBI Taxonomy" id="648895"/>
    <lineage>
        <taxon>Bacteria</taxon>
        <taxon>Pseudomonadati</taxon>
        <taxon>Pseudomonadota</taxon>
        <taxon>Betaproteobacteria</taxon>
        <taxon>Burkholderiales</taxon>
        <taxon>Oxalobacteraceae</taxon>
        <taxon>Telluria group</taxon>
        <taxon>Massilia</taxon>
    </lineage>
</organism>
<evidence type="ECO:0000256" key="3">
    <source>
        <dbReference type="ARBA" id="ARBA00022692"/>
    </source>
</evidence>
<keyword evidence="4" id="KW-0677">Repeat</keyword>
<keyword evidence="6 8" id="KW-0129">CBS domain</keyword>
<evidence type="ECO:0000256" key="2">
    <source>
        <dbReference type="ARBA" id="ARBA00022475"/>
    </source>
</evidence>
<evidence type="ECO:0000256" key="6">
    <source>
        <dbReference type="ARBA" id="ARBA00023122"/>
    </source>
</evidence>
<name>A0ABW0MKX7_9BURK</name>
<accession>A0ABW0MKX7</accession>
<evidence type="ECO:0000313" key="14">
    <source>
        <dbReference type="Proteomes" id="UP001596101"/>
    </source>
</evidence>
<dbReference type="InterPro" id="IPR000644">
    <property type="entry name" value="CBS_dom"/>
</dbReference>
<evidence type="ECO:0000313" key="13">
    <source>
        <dbReference type="EMBL" id="MFC5478539.1"/>
    </source>
</evidence>
<evidence type="ECO:0000256" key="10">
    <source>
        <dbReference type="SAM" id="Phobius"/>
    </source>
</evidence>
<feature type="transmembrane region" description="Helical" evidence="10">
    <location>
        <begin position="97"/>
        <end position="121"/>
    </location>
</feature>
<dbReference type="Gene3D" id="3.30.465.10">
    <property type="match status" value="1"/>
</dbReference>
<evidence type="ECO:0000259" key="11">
    <source>
        <dbReference type="PROSITE" id="PS51371"/>
    </source>
</evidence>
<dbReference type="Pfam" id="PF00571">
    <property type="entry name" value="CBS"/>
    <property type="match status" value="2"/>
</dbReference>
<dbReference type="InterPro" id="IPR036318">
    <property type="entry name" value="FAD-bd_PCMH-like_sf"/>
</dbReference>
<proteinExistence type="predicted"/>
<dbReference type="Proteomes" id="UP001596101">
    <property type="component" value="Unassembled WGS sequence"/>
</dbReference>
<keyword evidence="7 9" id="KW-0472">Membrane</keyword>
<dbReference type="Gene3D" id="3.10.580.10">
    <property type="entry name" value="CBS-domain"/>
    <property type="match status" value="1"/>
</dbReference>
<dbReference type="InterPro" id="IPR016169">
    <property type="entry name" value="FAD-bd_PCMH_sub2"/>
</dbReference>
<dbReference type="InterPro" id="IPR046342">
    <property type="entry name" value="CBS_dom_sf"/>
</dbReference>
<evidence type="ECO:0000256" key="4">
    <source>
        <dbReference type="ARBA" id="ARBA00022737"/>
    </source>
</evidence>
<gene>
    <name evidence="13" type="ORF">ACFPQ5_10090</name>
</gene>
<keyword evidence="3 9" id="KW-0812">Transmembrane</keyword>
<feature type="domain" description="CBS" evidence="11">
    <location>
        <begin position="284"/>
        <end position="340"/>
    </location>
</feature>
<dbReference type="InterPro" id="IPR002550">
    <property type="entry name" value="CNNM"/>
</dbReference>
<dbReference type="PROSITE" id="PS51371">
    <property type="entry name" value="CBS"/>
    <property type="match status" value="2"/>
</dbReference>
<dbReference type="SMART" id="SM01091">
    <property type="entry name" value="CorC_HlyC"/>
    <property type="match status" value="1"/>
</dbReference>
<comment type="subcellular location">
    <subcellularLocation>
        <location evidence="1">Cell membrane</location>
        <topology evidence="1">Multi-pass membrane protein</topology>
    </subcellularLocation>
</comment>
<evidence type="ECO:0000256" key="1">
    <source>
        <dbReference type="ARBA" id="ARBA00004651"/>
    </source>
</evidence>
<evidence type="ECO:0000256" key="7">
    <source>
        <dbReference type="ARBA" id="ARBA00023136"/>
    </source>
</evidence>
<keyword evidence="14" id="KW-1185">Reference proteome</keyword>
<dbReference type="InterPro" id="IPR051676">
    <property type="entry name" value="UPF0053_domain"/>
</dbReference>
<feature type="domain" description="CBS" evidence="11">
    <location>
        <begin position="217"/>
        <end position="276"/>
    </location>
</feature>